<keyword evidence="3" id="KW-0812">Transmembrane</keyword>
<sequence length="196" mass="21735">MLLPVFAAVFTGYAVASYVLARKPQLLHAAKTFPFSALHISHRGGAAENIENSKEAFTFAHAIGTQMFELDCQLTKDMQVVVFHDQSLERCTEGFGAISEYNYDDLPSYRRKLDINFVSDTFCESSSDQPSQIVLLSDLFESFPTVPINIDIKVDDDRLVEAVSVVIVYFSSFTLNGELRIHGTLLARSVGIPKGC</sequence>
<dbReference type="InterPro" id="IPR017946">
    <property type="entry name" value="PLC-like_Pdiesterase_TIM-brl"/>
</dbReference>
<keyword evidence="6" id="KW-0443">Lipid metabolism</keyword>
<dbReference type="GO" id="GO:0004622">
    <property type="term" value="F:phosphatidylcholine lysophospholipase activity"/>
    <property type="evidence" value="ECO:0007669"/>
    <property type="project" value="TreeGrafter"/>
</dbReference>
<gene>
    <name evidence="14" type="ORF">FBUS_08376</name>
</gene>
<keyword evidence="5" id="KW-1133">Transmembrane helix</keyword>
<proteinExistence type="inferred from homology"/>
<evidence type="ECO:0000256" key="5">
    <source>
        <dbReference type="ARBA" id="ARBA00022989"/>
    </source>
</evidence>
<comment type="catalytic activity">
    <reaction evidence="8">
        <text>1-O-hexadecyl-sn-glycero-3-phosphocholine + H2O = 1-O-hexadecyl-sn-glycero-3-phosphate + choline + H(+)</text>
        <dbReference type="Rhea" id="RHEA:41143"/>
        <dbReference type="ChEBI" id="CHEBI:15354"/>
        <dbReference type="ChEBI" id="CHEBI:15377"/>
        <dbReference type="ChEBI" id="CHEBI:15378"/>
        <dbReference type="ChEBI" id="CHEBI:64496"/>
        <dbReference type="ChEBI" id="CHEBI:77580"/>
    </reaction>
    <physiologicalReaction direction="left-to-right" evidence="8">
        <dbReference type="Rhea" id="RHEA:41144"/>
    </physiologicalReaction>
</comment>
<keyword evidence="15" id="KW-1185">Reference proteome</keyword>
<dbReference type="PANTHER" id="PTHR42758">
    <property type="entry name" value="PHOSPHATIDYLGLYCEROL PHOSPHOLIPASE C"/>
    <property type="match status" value="1"/>
</dbReference>
<evidence type="ECO:0000259" key="13">
    <source>
        <dbReference type="PROSITE" id="PS51704"/>
    </source>
</evidence>
<evidence type="ECO:0000256" key="4">
    <source>
        <dbReference type="ARBA" id="ARBA00022801"/>
    </source>
</evidence>
<feature type="domain" description="GP-PDE" evidence="13">
    <location>
        <begin position="37"/>
        <end position="196"/>
    </location>
</feature>
<protein>
    <submittedName>
        <fullName evidence="14">Glycerophosphodiester phosphodiesterase domain-containing protein 1</fullName>
    </submittedName>
</protein>
<name>A0A8E0VFF8_9TREM</name>
<organism evidence="14 15">
    <name type="scientific">Fasciolopsis buskii</name>
    <dbReference type="NCBI Taxonomy" id="27845"/>
    <lineage>
        <taxon>Eukaryota</taxon>
        <taxon>Metazoa</taxon>
        <taxon>Spiralia</taxon>
        <taxon>Lophotrochozoa</taxon>
        <taxon>Platyhelminthes</taxon>
        <taxon>Trematoda</taxon>
        <taxon>Digenea</taxon>
        <taxon>Plagiorchiida</taxon>
        <taxon>Echinostomata</taxon>
        <taxon>Echinostomatoidea</taxon>
        <taxon>Fasciolidae</taxon>
        <taxon>Fasciolopsis</taxon>
    </lineage>
</organism>
<dbReference type="GO" id="GO:0008081">
    <property type="term" value="F:phosphoric diester hydrolase activity"/>
    <property type="evidence" value="ECO:0007669"/>
    <property type="project" value="InterPro"/>
</dbReference>
<dbReference type="InterPro" id="IPR052271">
    <property type="entry name" value="GDPD-Related"/>
</dbReference>
<comment type="subcellular location">
    <subcellularLocation>
        <location evidence="1">Membrane</location>
    </subcellularLocation>
</comment>
<evidence type="ECO:0000313" key="14">
    <source>
        <dbReference type="EMBL" id="KAA0184921.1"/>
    </source>
</evidence>
<evidence type="ECO:0000256" key="1">
    <source>
        <dbReference type="ARBA" id="ARBA00004370"/>
    </source>
</evidence>
<dbReference type="PANTHER" id="PTHR42758:SF2">
    <property type="entry name" value="PHOSPHATIDYLGLYCEROL PHOSPHOLIPASE C"/>
    <property type="match status" value="1"/>
</dbReference>
<evidence type="ECO:0000256" key="2">
    <source>
        <dbReference type="ARBA" id="ARBA00007277"/>
    </source>
</evidence>
<dbReference type="Pfam" id="PF03009">
    <property type="entry name" value="GDPD"/>
    <property type="match status" value="1"/>
</dbReference>
<dbReference type="InterPro" id="IPR030395">
    <property type="entry name" value="GP_PDE_dom"/>
</dbReference>
<evidence type="ECO:0000256" key="6">
    <source>
        <dbReference type="ARBA" id="ARBA00023098"/>
    </source>
</evidence>
<comment type="catalytic activity">
    <reaction evidence="11">
        <text>1-O-(1Z-octadecenyl)-sn-glycero-3-phospho-N-hexadecanoyl-ethanolamine + H2O = 1-O-(1Z-octadecenyl)-sn-glycero-3-phosphate + N-hexadecanoylethanolamine + H(+)</text>
        <dbReference type="Rhea" id="RHEA:53184"/>
        <dbReference type="ChEBI" id="CHEBI:15377"/>
        <dbReference type="ChEBI" id="CHEBI:15378"/>
        <dbReference type="ChEBI" id="CHEBI:71464"/>
        <dbReference type="ChEBI" id="CHEBI:137009"/>
        <dbReference type="ChEBI" id="CHEBI:137017"/>
    </reaction>
    <physiologicalReaction direction="left-to-right" evidence="11">
        <dbReference type="Rhea" id="RHEA:53185"/>
    </physiologicalReaction>
</comment>
<evidence type="ECO:0000256" key="9">
    <source>
        <dbReference type="ARBA" id="ARBA00047392"/>
    </source>
</evidence>
<evidence type="ECO:0000256" key="8">
    <source>
        <dbReference type="ARBA" id="ARBA00036083"/>
    </source>
</evidence>
<dbReference type="GO" id="GO:0005789">
    <property type="term" value="C:endoplasmic reticulum membrane"/>
    <property type="evidence" value="ECO:0007669"/>
    <property type="project" value="TreeGrafter"/>
</dbReference>
<accession>A0A8E0VFF8</accession>
<dbReference type="OrthoDB" id="1058301at2759"/>
<dbReference type="EMBL" id="LUCM01010811">
    <property type="protein sequence ID" value="KAA0184921.1"/>
    <property type="molecule type" value="Genomic_DNA"/>
</dbReference>
<comment type="caution">
    <text evidence="14">The sequence shown here is derived from an EMBL/GenBank/DDBJ whole genome shotgun (WGS) entry which is preliminary data.</text>
</comment>
<evidence type="ECO:0000256" key="12">
    <source>
        <dbReference type="ARBA" id="ARBA00048947"/>
    </source>
</evidence>
<comment type="catalytic activity">
    <reaction evidence="9">
        <text>N-(5Z,8Z,11Z,14Z-eicosatetraenoyl)-1-(9Z-octadecenoyl)-sn-glycero-3-phosphoethanolamine + H2O = N-(5Z,8Z,11Z,14Z-eicosatetraenoyl)-ethanolamine + 1-(9Z-octadecenoyl)-sn-glycero-3-phosphate + H(+)</text>
        <dbReference type="Rhea" id="RHEA:45544"/>
        <dbReference type="ChEBI" id="CHEBI:2700"/>
        <dbReference type="ChEBI" id="CHEBI:15377"/>
        <dbReference type="ChEBI" id="CHEBI:15378"/>
        <dbReference type="ChEBI" id="CHEBI:74544"/>
        <dbReference type="ChEBI" id="CHEBI:85223"/>
    </reaction>
    <physiologicalReaction direction="left-to-right" evidence="9">
        <dbReference type="Rhea" id="RHEA:45545"/>
    </physiologicalReaction>
</comment>
<dbReference type="GO" id="GO:0046475">
    <property type="term" value="P:glycerophospholipid catabolic process"/>
    <property type="evidence" value="ECO:0007669"/>
    <property type="project" value="TreeGrafter"/>
</dbReference>
<evidence type="ECO:0000256" key="11">
    <source>
        <dbReference type="ARBA" id="ARBA00048580"/>
    </source>
</evidence>
<evidence type="ECO:0000313" key="15">
    <source>
        <dbReference type="Proteomes" id="UP000728185"/>
    </source>
</evidence>
<evidence type="ECO:0000256" key="3">
    <source>
        <dbReference type="ARBA" id="ARBA00022692"/>
    </source>
</evidence>
<dbReference type="Proteomes" id="UP000728185">
    <property type="component" value="Unassembled WGS sequence"/>
</dbReference>
<comment type="catalytic activity">
    <reaction evidence="10">
        <text>N-hexadecanoyl-1-(9Z-octadecenoyl)-sn-glycero-3-phosphoethanolamine + H2O = N-hexadecanoylethanolamine + 1-(9Z-octadecenoyl)-sn-glycero-3-phosphate + H(+)</text>
        <dbReference type="Rhea" id="RHEA:53168"/>
        <dbReference type="ChEBI" id="CHEBI:15377"/>
        <dbReference type="ChEBI" id="CHEBI:15378"/>
        <dbReference type="ChEBI" id="CHEBI:71464"/>
        <dbReference type="ChEBI" id="CHEBI:74544"/>
        <dbReference type="ChEBI" id="CHEBI:85217"/>
    </reaction>
    <physiologicalReaction direction="left-to-right" evidence="10">
        <dbReference type="Rhea" id="RHEA:53169"/>
    </physiologicalReaction>
</comment>
<dbReference type="Gene3D" id="3.20.20.190">
    <property type="entry name" value="Phosphatidylinositol (PI) phosphodiesterase"/>
    <property type="match status" value="1"/>
</dbReference>
<keyword evidence="4" id="KW-0378">Hydrolase</keyword>
<dbReference type="SUPFAM" id="SSF51695">
    <property type="entry name" value="PLC-like phosphodiesterases"/>
    <property type="match status" value="1"/>
</dbReference>
<comment type="similarity">
    <text evidence="2">Belongs to the glycerophosphoryl diester phosphodiesterase family.</text>
</comment>
<evidence type="ECO:0000256" key="10">
    <source>
        <dbReference type="ARBA" id="ARBA00047538"/>
    </source>
</evidence>
<comment type="catalytic activity">
    <reaction evidence="12">
        <text>N,1-di-(9Z-octadecenoyl)-sn-glycero-3-phosphoethanolamine + H2O = N-(9Z-octadecenoyl) ethanolamine + 1-(9Z-octadecenoyl)-sn-glycero-3-phosphate + H(+)</text>
        <dbReference type="Rhea" id="RHEA:56460"/>
        <dbReference type="ChEBI" id="CHEBI:15377"/>
        <dbReference type="ChEBI" id="CHEBI:15378"/>
        <dbReference type="ChEBI" id="CHEBI:71466"/>
        <dbReference type="ChEBI" id="CHEBI:74544"/>
        <dbReference type="ChEBI" id="CHEBI:85222"/>
    </reaction>
    <physiologicalReaction direction="left-to-right" evidence="12">
        <dbReference type="Rhea" id="RHEA:56461"/>
    </physiologicalReaction>
</comment>
<evidence type="ECO:0000256" key="7">
    <source>
        <dbReference type="ARBA" id="ARBA00023136"/>
    </source>
</evidence>
<keyword evidence="7" id="KW-0472">Membrane</keyword>
<reference evidence="14" key="1">
    <citation type="submission" date="2019-05" db="EMBL/GenBank/DDBJ databases">
        <title>Annotation for the trematode Fasciolopsis buski.</title>
        <authorList>
            <person name="Choi Y.-J."/>
        </authorList>
    </citation>
    <scope>NUCLEOTIDE SEQUENCE</scope>
    <source>
        <strain evidence="14">HT</strain>
        <tissue evidence="14">Whole worm</tissue>
    </source>
</reference>
<dbReference type="AlphaFoldDB" id="A0A8E0VFF8"/>
<dbReference type="PROSITE" id="PS51704">
    <property type="entry name" value="GP_PDE"/>
    <property type="match status" value="1"/>
</dbReference>